<keyword evidence="3" id="KW-1185">Reference proteome</keyword>
<protein>
    <recommendedName>
        <fullName evidence="1">Myb/SANT-like domain-containing protein</fullName>
    </recommendedName>
</protein>
<dbReference type="Proteomes" id="UP000276215">
    <property type="component" value="Unassembled WGS sequence"/>
</dbReference>
<dbReference type="InterPro" id="IPR024752">
    <property type="entry name" value="Myb/SANT-like_dom"/>
</dbReference>
<evidence type="ECO:0000259" key="1">
    <source>
        <dbReference type="Pfam" id="PF12776"/>
    </source>
</evidence>
<gene>
    <name evidence="2" type="ORF">L873DRAFT_1810463</name>
</gene>
<name>A0A3N4JJ14_9PEZI</name>
<dbReference type="Pfam" id="PF12776">
    <property type="entry name" value="Myb_DNA-bind_3"/>
    <property type="match status" value="1"/>
</dbReference>
<proteinExistence type="predicted"/>
<feature type="domain" description="Myb/SANT-like" evidence="1">
    <location>
        <begin position="14"/>
        <end position="54"/>
    </location>
</feature>
<evidence type="ECO:0000313" key="2">
    <source>
        <dbReference type="EMBL" id="RPA96968.1"/>
    </source>
</evidence>
<reference evidence="2 3" key="1">
    <citation type="journal article" date="2018" name="Nat. Ecol. Evol.">
        <title>Pezizomycetes genomes reveal the molecular basis of ectomycorrhizal truffle lifestyle.</title>
        <authorList>
            <person name="Murat C."/>
            <person name="Payen T."/>
            <person name="Noel B."/>
            <person name="Kuo A."/>
            <person name="Morin E."/>
            <person name="Chen J."/>
            <person name="Kohler A."/>
            <person name="Krizsan K."/>
            <person name="Balestrini R."/>
            <person name="Da Silva C."/>
            <person name="Montanini B."/>
            <person name="Hainaut M."/>
            <person name="Levati E."/>
            <person name="Barry K.W."/>
            <person name="Belfiori B."/>
            <person name="Cichocki N."/>
            <person name="Clum A."/>
            <person name="Dockter R.B."/>
            <person name="Fauchery L."/>
            <person name="Guy J."/>
            <person name="Iotti M."/>
            <person name="Le Tacon F."/>
            <person name="Lindquist E.A."/>
            <person name="Lipzen A."/>
            <person name="Malagnac F."/>
            <person name="Mello A."/>
            <person name="Molinier V."/>
            <person name="Miyauchi S."/>
            <person name="Poulain J."/>
            <person name="Riccioni C."/>
            <person name="Rubini A."/>
            <person name="Sitrit Y."/>
            <person name="Splivallo R."/>
            <person name="Traeger S."/>
            <person name="Wang M."/>
            <person name="Zifcakova L."/>
            <person name="Wipf D."/>
            <person name="Zambonelli A."/>
            <person name="Paolocci F."/>
            <person name="Nowrousian M."/>
            <person name="Ottonello S."/>
            <person name="Baldrian P."/>
            <person name="Spatafora J.W."/>
            <person name="Henrissat B."/>
            <person name="Nagy L.G."/>
            <person name="Aury J.M."/>
            <person name="Wincker P."/>
            <person name="Grigoriev I.V."/>
            <person name="Bonfante P."/>
            <person name="Martin F.M."/>
        </authorList>
    </citation>
    <scope>NUCLEOTIDE SEQUENCE [LARGE SCALE GENOMIC DNA]</scope>
    <source>
        <strain evidence="2 3">120613-1</strain>
    </source>
</reference>
<dbReference type="EMBL" id="ML120409">
    <property type="protein sequence ID" value="RPA96968.1"/>
    <property type="molecule type" value="Genomic_DNA"/>
</dbReference>
<accession>A0A3N4JJ14</accession>
<organism evidence="2 3">
    <name type="scientific">Choiromyces venosus 120613-1</name>
    <dbReference type="NCBI Taxonomy" id="1336337"/>
    <lineage>
        <taxon>Eukaryota</taxon>
        <taxon>Fungi</taxon>
        <taxon>Dikarya</taxon>
        <taxon>Ascomycota</taxon>
        <taxon>Pezizomycotina</taxon>
        <taxon>Pezizomycetes</taxon>
        <taxon>Pezizales</taxon>
        <taxon>Tuberaceae</taxon>
        <taxon>Choiromyces</taxon>
    </lineage>
</organism>
<evidence type="ECO:0000313" key="3">
    <source>
        <dbReference type="Proteomes" id="UP000276215"/>
    </source>
</evidence>
<sequence>MSATNTPCTHKAVWIKYADQRLIDGMLSQCEKGKKLDNGFKKEVWQEIMEEFNKGVIEE</sequence>
<dbReference type="AlphaFoldDB" id="A0A3N4JJ14"/>
<dbReference type="OrthoDB" id="76215at2759"/>